<dbReference type="GeneID" id="60322952"/>
<dbReference type="RefSeq" id="YP_009951514.1">
    <property type="nucleotide sequence ID" value="NC_051602.1"/>
</dbReference>
<proteinExistence type="predicted"/>
<dbReference type="Proteomes" id="UP000226045">
    <property type="component" value="Segment"/>
</dbReference>
<dbReference type="EMBL" id="KY945355">
    <property type="protein sequence ID" value="ARQ95481.1"/>
    <property type="molecule type" value="Genomic_DNA"/>
</dbReference>
<keyword evidence="2" id="KW-1185">Reference proteome</keyword>
<reference evidence="1 2" key="1">
    <citation type="submission" date="2017-04" db="EMBL/GenBank/DDBJ databases">
        <title>The genome sequence of mycobacteriophage Shandong1.</title>
        <authorList>
            <person name="Fan X."/>
            <person name="Zhao Z."/>
            <person name="Zhao K."/>
            <person name="Song S."/>
            <person name="Li J."/>
            <person name="Xie J."/>
        </authorList>
    </citation>
    <scope>NUCLEOTIDE SEQUENCE [LARGE SCALE GENOMIC DNA]</scope>
</reference>
<evidence type="ECO:0000313" key="1">
    <source>
        <dbReference type="EMBL" id="ARQ95481.1"/>
    </source>
</evidence>
<evidence type="ECO:0000313" key="2">
    <source>
        <dbReference type="Proteomes" id="UP000226045"/>
    </source>
</evidence>
<protein>
    <submittedName>
        <fullName evidence="1">Uncharacterized protein</fullName>
    </submittedName>
</protein>
<accession>A0A1X9SHC9</accession>
<name>A0A1X9SHC9_9CAUD</name>
<organism evidence="1 2">
    <name type="scientific">Mycobacterium phage Shandong1</name>
    <dbReference type="NCBI Taxonomy" id="1983447"/>
    <lineage>
        <taxon>Viruses</taxon>
        <taxon>Duplodnaviria</taxon>
        <taxon>Heunggongvirae</taxon>
        <taxon>Uroviricota</taxon>
        <taxon>Caudoviricetes</taxon>
        <taxon>Weiservirinae</taxon>
        <taxon>Unicornvirus</taxon>
        <taxon>Unicornvirus shandong1</taxon>
    </lineage>
</organism>
<dbReference type="KEGG" id="vg:60322952"/>
<sequence>MTRGELIAAARAERLRLEQDNLANRREIARLQRAIDANDERLRAIDETLGHLA</sequence>